<dbReference type="RefSeq" id="WP_129004117.1">
    <property type="nucleotide sequence ID" value="NZ_SDHZ01000002.1"/>
</dbReference>
<evidence type="ECO:0000313" key="8">
    <source>
        <dbReference type="Proteomes" id="UP000290545"/>
    </source>
</evidence>
<sequence>MSIHEQSRGEIWERGEAERSFTDIYNQLSQQIFLNVLKMVKDPDAAEEIVQEVFAHLWSKWDDIQIDKSLAGYIYRMSANKVYDFFRSIKSNKAMEARFTALAIEHYSHIEEALHYRESEQLLQKAMDTLTPQQQKVYLLCKTQGHSYKEAAEMMGISPNTVKEYLVKANQLVRNYLISNADKSMALLFWMIMKK</sequence>
<keyword evidence="8" id="KW-1185">Reference proteome</keyword>
<feature type="domain" description="RNA polymerase sigma factor 70 region 4 type 2" evidence="6">
    <location>
        <begin position="121"/>
        <end position="169"/>
    </location>
</feature>
<dbReference type="GO" id="GO:0016987">
    <property type="term" value="F:sigma factor activity"/>
    <property type="evidence" value="ECO:0007669"/>
    <property type="project" value="UniProtKB-KW"/>
</dbReference>
<dbReference type="Gene3D" id="1.10.10.10">
    <property type="entry name" value="Winged helix-like DNA-binding domain superfamily/Winged helix DNA-binding domain"/>
    <property type="match status" value="1"/>
</dbReference>
<dbReference type="PANTHER" id="PTHR43133">
    <property type="entry name" value="RNA POLYMERASE ECF-TYPE SIGMA FACTO"/>
    <property type="match status" value="1"/>
</dbReference>
<keyword evidence="4" id="KW-0804">Transcription</keyword>
<dbReference type="PANTHER" id="PTHR43133:SF46">
    <property type="entry name" value="RNA POLYMERASE SIGMA-70 FACTOR ECF SUBFAMILY"/>
    <property type="match status" value="1"/>
</dbReference>
<evidence type="ECO:0000256" key="4">
    <source>
        <dbReference type="ARBA" id="ARBA00023163"/>
    </source>
</evidence>
<dbReference type="Pfam" id="PF04542">
    <property type="entry name" value="Sigma70_r2"/>
    <property type="match status" value="1"/>
</dbReference>
<evidence type="ECO:0000259" key="5">
    <source>
        <dbReference type="Pfam" id="PF04542"/>
    </source>
</evidence>
<dbReference type="InterPro" id="IPR036388">
    <property type="entry name" value="WH-like_DNA-bd_sf"/>
</dbReference>
<dbReference type="Gene3D" id="1.10.1740.10">
    <property type="match status" value="1"/>
</dbReference>
<comment type="similarity">
    <text evidence="1">Belongs to the sigma-70 factor family. ECF subfamily.</text>
</comment>
<dbReference type="InterPro" id="IPR013325">
    <property type="entry name" value="RNA_pol_sigma_r2"/>
</dbReference>
<evidence type="ECO:0000313" key="7">
    <source>
        <dbReference type="EMBL" id="RXK83124.1"/>
    </source>
</evidence>
<dbReference type="InterPro" id="IPR014284">
    <property type="entry name" value="RNA_pol_sigma-70_dom"/>
</dbReference>
<evidence type="ECO:0000256" key="2">
    <source>
        <dbReference type="ARBA" id="ARBA00023015"/>
    </source>
</evidence>
<protein>
    <submittedName>
        <fullName evidence="7">Sigma-70 family RNA polymerase sigma factor</fullName>
    </submittedName>
</protein>
<dbReference type="Pfam" id="PF08281">
    <property type="entry name" value="Sigma70_r4_2"/>
    <property type="match status" value="1"/>
</dbReference>
<evidence type="ECO:0000256" key="3">
    <source>
        <dbReference type="ARBA" id="ARBA00023082"/>
    </source>
</evidence>
<gene>
    <name evidence="7" type="ORF">ESB13_13460</name>
</gene>
<dbReference type="InterPro" id="IPR039425">
    <property type="entry name" value="RNA_pol_sigma-70-like"/>
</dbReference>
<dbReference type="Proteomes" id="UP000290545">
    <property type="component" value="Unassembled WGS sequence"/>
</dbReference>
<organism evidence="7 8">
    <name type="scientific">Filimonas effusa</name>
    <dbReference type="NCBI Taxonomy" id="2508721"/>
    <lineage>
        <taxon>Bacteria</taxon>
        <taxon>Pseudomonadati</taxon>
        <taxon>Bacteroidota</taxon>
        <taxon>Chitinophagia</taxon>
        <taxon>Chitinophagales</taxon>
        <taxon>Chitinophagaceae</taxon>
        <taxon>Filimonas</taxon>
    </lineage>
</organism>
<evidence type="ECO:0000259" key="6">
    <source>
        <dbReference type="Pfam" id="PF08281"/>
    </source>
</evidence>
<dbReference type="SUPFAM" id="SSF88659">
    <property type="entry name" value="Sigma3 and sigma4 domains of RNA polymerase sigma factors"/>
    <property type="match status" value="1"/>
</dbReference>
<dbReference type="InterPro" id="IPR007627">
    <property type="entry name" value="RNA_pol_sigma70_r2"/>
</dbReference>
<evidence type="ECO:0000256" key="1">
    <source>
        <dbReference type="ARBA" id="ARBA00010641"/>
    </source>
</evidence>
<dbReference type="InterPro" id="IPR013324">
    <property type="entry name" value="RNA_pol_sigma_r3/r4-like"/>
</dbReference>
<feature type="domain" description="RNA polymerase sigma-70 region 2" evidence="5">
    <location>
        <begin position="25"/>
        <end position="88"/>
    </location>
</feature>
<comment type="caution">
    <text evidence="7">The sequence shown here is derived from an EMBL/GenBank/DDBJ whole genome shotgun (WGS) entry which is preliminary data.</text>
</comment>
<dbReference type="CDD" id="cd06171">
    <property type="entry name" value="Sigma70_r4"/>
    <property type="match status" value="1"/>
</dbReference>
<dbReference type="GO" id="GO:0003677">
    <property type="term" value="F:DNA binding"/>
    <property type="evidence" value="ECO:0007669"/>
    <property type="project" value="InterPro"/>
</dbReference>
<dbReference type="SUPFAM" id="SSF88946">
    <property type="entry name" value="Sigma2 domain of RNA polymerase sigma factors"/>
    <property type="match status" value="1"/>
</dbReference>
<dbReference type="AlphaFoldDB" id="A0A4V1M9W8"/>
<accession>A0A4V1M9W8</accession>
<reference evidence="7 8" key="1">
    <citation type="submission" date="2019-01" db="EMBL/GenBank/DDBJ databases">
        <title>Filimonas sp. strain TTM-71.</title>
        <authorList>
            <person name="Chen W.-M."/>
        </authorList>
    </citation>
    <scope>NUCLEOTIDE SEQUENCE [LARGE SCALE GENOMIC DNA]</scope>
    <source>
        <strain evidence="7 8">TTM-71</strain>
    </source>
</reference>
<dbReference type="InterPro" id="IPR013249">
    <property type="entry name" value="RNA_pol_sigma70_r4_t2"/>
</dbReference>
<proteinExistence type="inferred from homology"/>
<dbReference type="GO" id="GO:0006352">
    <property type="term" value="P:DNA-templated transcription initiation"/>
    <property type="evidence" value="ECO:0007669"/>
    <property type="project" value="InterPro"/>
</dbReference>
<dbReference type="EMBL" id="SDHZ01000002">
    <property type="protein sequence ID" value="RXK83124.1"/>
    <property type="molecule type" value="Genomic_DNA"/>
</dbReference>
<dbReference type="NCBIfam" id="TIGR02937">
    <property type="entry name" value="sigma70-ECF"/>
    <property type="match status" value="1"/>
</dbReference>
<name>A0A4V1M9W8_9BACT</name>
<keyword evidence="2" id="KW-0805">Transcription regulation</keyword>
<keyword evidence="3" id="KW-0731">Sigma factor</keyword>
<dbReference type="OrthoDB" id="655312at2"/>